<protein>
    <submittedName>
        <fullName evidence="2">Uncharacterized protein AlNc14C24G2450</fullName>
    </submittedName>
</protein>
<organism evidence="2">
    <name type="scientific">Albugo laibachii Nc14</name>
    <dbReference type="NCBI Taxonomy" id="890382"/>
    <lineage>
        <taxon>Eukaryota</taxon>
        <taxon>Sar</taxon>
        <taxon>Stramenopiles</taxon>
        <taxon>Oomycota</taxon>
        <taxon>Peronosporomycetes</taxon>
        <taxon>Albuginales</taxon>
        <taxon>Albuginaceae</taxon>
        <taxon>Albugo</taxon>
    </lineage>
</organism>
<feature type="region of interest" description="Disordered" evidence="1">
    <location>
        <begin position="1"/>
        <end position="23"/>
    </location>
</feature>
<reference evidence="2" key="2">
    <citation type="submission" date="2011-02" db="EMBL/GenBank/DDBJ databases">
        <authorList>
            <person name="MacLean D."/>
        </authorList>
    </citation>
    <scope>NUCLEOTIDE SEQUENCE</scope>
</reference>
<evidence type="ECO:0000256" key="1">
    <source>
        <dbReference type="SAM" id="MobiDB-lite"/>
    </source>
</evidence>
<sequence length="207" mass="24169">MSASQEMHKEGARPDRVRLRGTKKRPTDFRNWTRLDLVRRGVGGEVATDDGRLRDDGCLGVISHINAAHLPKHPMYRGETSQDNREFVKWYQDYYNTVLAYETCLNKPFVMPVSACVDVWTKEEIMKFEMGKNPMEVTEQDWINYFRGSGKPDSGDLSKIDKEMRKLRMENTLMDAGSRMSRLRNQVYRILDQHGCKNIWSTRTRSE</sequence>
<evidence type="ECO:0000313" key="2">
    <source>
        <dbReference type="EMBL" id="CCA16695.1"/>
    </source>
</evidence>
<dbReference type="EMBL" id="FR824069">
    <property type="protein sequence ID" value="CCA16695.1"/>
    <property type="molecule type" value="Genomic_DNA"/>
</dbReference>
<name>F0W6F1_9STRA</name>
<feature type="compositionally biased region" description="Basic and acidic residues" evidence="1">
    <location>
        <begin position="1"/>
        <end position="18"/>
    </location>
</feature>
<reference evidence="2" key="1">
    <citation type="journal article" date="2011" name="PLoS Biol.">
        <title>Gene gain and loss during evolution of obligate parasitism in the white rust pathogen of Arabidopsis thaliana.</title>
        <authorList>
            <person name="Kemen E."/>
            <person name="Gardiner A."/>
            <person name="Schultz-Larsen T."/>
            <person name="Kemen A.C."/>
            <person name="Balmuth A.L."/>
            <person name="Robert-Seilaniantz A."/>
            <person name="Bailey K."/>
            <person name="Holub E."/>
            <person name="Studholme D.J."/>
            <person name="Maclean D."/>
            <person name="Jones J.D."/>
        </authorList>
    </citation>
    <scope>NUCLEOTIDE SEQUENCE</scope>
</reference>
<gene>
    <name evidence="2" type="primary">AlNc14C24G2450</name>
    <name evidence="2" type="ORF">ALNC14_028380</name>
</gene>
<dbReference type="HOGENOM" id="CLU_103143_0_0_1"/>
<accession>F0W6F1</accession>
<proteinExistence type="predicted"/>
<dbReference type="AlphaFoldDB" id="F0W6F1"/>